<dbReference type="Proteomes" id="UP000193986">
    <property type="component" value="Unassembled WGS sequence"/>
</dbReference>
<feature type="region of interest" description="Disordered" evidence="4">
    <location>
        <begin position="68"/>
        <end position="91"/>
    </location>
</feature>
<keyword evidence="2" id="KW-0521">NADP</keyword>
<evidence type="ECO:0000256" key="2">
    <source>
        <dbReference type="ARBA" id="ARBA00022857"/>
    </source>
</evidence>
<comment type="similarity">
    <text evidence="1">Belongs to the short-chain dehydrogenases/reductases (SDR) family.</text>
</comment>
<dbReference type="InterPro" id="IPR002347">
    <property type="entry name" value="SDR_fam"/>
</dbReference>
<keyword evidence="7" id="KW-1185">Reference proteome</keyword>
<feature type="domain" description="Ketoreductase" evidence="5">
    <location>
        <begin position="102"/>
        <end position="313"/>
    </location>
</feature>
<evidence type="ECO:0000259" key="5">
    <source>
        <dbReference type="SMART" id="SM00822"/>
    </source>
</evidence>
<dbReference type="SUPFAM" id="SSF51735">
    <property type="entry name" value="NAD(P)-binding Rossmann-fold domains"/>
    <property type="match status" value="1"/>
</dbReference>
<dbReference type="GO" id="GO:0050664">
    <property type="term" value="F:oxidoreductase activity, acting on NAD(P)H, oxygen as acceptor"/>
    <property type="evidence" value="ECO:0007669"/>
    <property type="project" value="TreeGrafter"/>
</dbReference>
<evidence type="ECO:0000313" key="7">
    <source>
        <dbReference type="Proteomes" id="UP000193986"/>
    </source>
</evidence>
<sequence>MSSMIIPRALRVRSTVLVHQRPCHQSFRALSTTFSCLAKPPPPTTHPTQHEDRNVQSGKPVAEFAKEDETKVSGLPEEPKEGGPPPPLAGKTVTELFSLSNRTVIVTGAARGLGLTIAHSLLDAGANVVAIDRTPEPADEPWSDALKLASSKGLKLSYHSLDITDQASVSSLFENLFASAPESAPVRGMFHAAGIQLLMSALEFPADKFRGIIDVNINGSFFVSQAFAREYLKWKENKTKAKAKAVGNEEDLDGASIVLTGSMSGHVANFGLECAAYNASKAGVNQLVKNLAMEWGKQGIRVNSLSPGYIRSAMTAQLLAQKPELDDIWHRGSLLGRLSTPDEFRGPVLYMLSDASSFMTGADLLVDGGHTAT</sequence>
<dbReference type="InterPro" id="IPR057326">
    <property type="entry name" value="KR_dom"/>
</dbReference>
<name>A0A1Y2BD48_9TREE</name>
<comment type="caution">
    <text evidence="6">The sequence shown here is derived from an EMBL/GenBank/DDBJ whole genome shotgun (WGS) entry which is preliminary data.</text>
</comment>
<dbReference type="Pfam" id="PF13561">
    <property type="entry name" value="adh_short_C2"/>
    <property type="match status" value="1"/>
</dbReference>
<dbReference type="Gene3D" id="3.40.50.720">
    <property type="entry name" value="NAD(P)-binding Rossmann-like Domain"/>
    <property type="match status" value="1"/>
</dbReference>
<dbReference type="SMART" id="SM00822">
    <property type="entry name" value="PKS_KR"/>
    <property type="match status" value="1"/>
</dbReference>
<dbReference type="OrthoDB" id="1669814at2759"/>
<evidence type="ECO:0000313" key="6">
    <source>
        <dbReference type="EMBL" id="ORY31985.1"/>
    </source>
</evidence>
<dbReference type="PROSITE" id="PS00061">
    <property type="entry name" value="ADH_SHORT"/>
    <property type="match status" value="1"/>
</dbReference>
<dbReference type="PRINTS" id="PR00081">
    <property type="entry name" value="GDHRDH"/>
</dbReference>
<feature type="region of interest" description="Disordered" evidence="4">
    <location>
        <begin position="38"/>
        <end position="57"/>
    </location>
</feature>
<dbReference type="InterPro" id="IPR036291">
    <property type="entry name" value="NAD(P)-bd_dom_sf"/>
</dbReference>
<evidence type="ECO:0000256" key="1">
    <source>
        <dbReference type="ARBA" id="ARBA00006484"/>
    </source>
</evidence>
<accession>A0A1Y2BD48</accession>
<protein>
    <recommendedName>
        <fullName evidence="5">Ketoreductase domain-containing protein</fullName>
    </recommendedName>
</protein>
<keyword evidence="3" id="KW-0560">Oxidoreductase</keyword>
<dbReference type="EMBL" id="MCFC01000012">
    <property type="protein sequence ID" value="ORY31985.1"/>
    <property type="molecule type" value="Genomic_DNA"/>
</dbReference>
<reference evidence="6 7" key="1">
    <citation type="submission" date="2016-07" db="EMBL/GenBank/DDBJ databases">
        <title>Pervasive Adenine N6-methylation of Active Genes in Fungi.</title>
        <authorList>
            <consortium name="DOE Joint Genome Institute"/>
            <person name="Mondo S.J."/>
            <person name="Dannebaum R.O."/>
            <person name="Kuo R.C."/>
            <person name="Labutti K."/>
            <person name="Haridas S."/>
            <person name="Kuo A."/>
            <person name="Salamov A."/>
            <person name="Ahrendt S.R."/>
            <person name="Lipzen A."/>
            <person name="Sullivan W."/>
            <person name="Andreopoulos W.B."/>
            <person name="Clum A."/>
            <person name="Lindquist E."/>
            <person name="Daum C."/>
            <person name="Ramamoorthy G.K."/>
            <person name="Gryganskyi A."/>
            <person name="Culley D."/>
            <person name="Magnuson J.K."/>
            <person name="James T.Y."/>
            <person name="O'Malley M.A."/>
            <person name="Stajich J.E."/>
            <person name="Spatafora J.W."/>
            <person name="Visel A."/>
            <person name="Grigoriev I.V."/>
        </authorList>
    </citation>
    <scope>NUCLEOTIDE SEQUENCE [LARGE SCALE GENOMIC DNA]</scope>
    <source>
        <strain evidence="6 7">68-887.2</strain>
    </source>
</reference>
<proteinExistence type="inferred from homology"/>
<organism evidence="6 7">
    <name type="scientific">Naematelia encephala</name>
    <dbReference type="NCBI Taxonomy" id="71784"/>
    <lineage>
        <taxon>Eukaryota</taxon>
        <taxon>Fungi</taxon>
        <taxon>Dikarya</taxon>
        <taxon>Basidiomycota</taxon>
        <taxon>Agaricomycotina</taxon>
        <taxon>Tremellomycetes</taxon>
        <taxon>Tremellales</taxon>
        <taxon>Naemateliaceae</taxon>
        <taxon>Naematelia</taxon>
    </lineage>
</organism>
<feature type="compositionally biased region" description="Basic and acidic residues" evidence="4">
    <location>
        <begin position="68"/>
        <end position="81"/>
    </location>
</feature>
<dbReference type="AlphaFoldDB" id="A0A1Y2BD48"/>
<dbReference type="InterPro" id="IPR020904">
    <property type="entry name" value="Sc_DH/Rdtase_CS"/>
</dbReference>
<dbReference type="PANTHER" id="PTHR43008">
    <property type="entry name" value="BENZIL REDUCTASE"/>
    <property type="match status" value="1"/>
</dbReference>
<evidence type="ECO:0000256" key="4">
    <source>
        <dbReference type="SAM" id="MobiDB-lite"/>
    </source>
</evidence>
<dbReference type="STRING" id="71784.A0A1Y2BD48"/>
<dbReference type="GO" id="GO:0016616">
    <property type="term" value="F:oxidoreductase activity, acting on the CH-OH group of donors, NAD or NADP as acceptor"/>
    <property type="evidence" value="ECO:0007669"/>
    <property type="project" value="UniProtKB-ARBA"/>
</dbReference>
<dbReference type="FunFam" id="3.40.50.720:FF:000245">
    <property type="entry name" value="Short chain dehydrogenase, putative"/>
    <property type="match status" value="1"/>
</dbReference>
<gene>
    <name evidence="6" type="ORF">BCR39DRAFT_524944</name>
</gene>
<evidence type="ECO:0000256" key="3">
    <source>
        <dbReference type="ARBA" id="ARBA00023002"/>
    </source>
</evidence>
<dbReference type="InParanoid" id="A0A1Y2BD48"/>
<dbReference type="PANTHER" id="PTHR43008:SF4">
    <property type="entry name" value="CHAIN DEHYDROGENASE, PUTATIVE (AFU_ORTHOLOGUE AFUA_4G08710)-RELATED"/>
    <property type="match status" value="1"/>
</dbReference>